<dbReference type="SUPFAM" id="SSF53474">
    <property type="entry name" value="alpha/beta-Hydrolases"/>
    <property type="match status" value="1"/>
</dbReference>
<dbReference type="OrthoDB" id="9803578at2"/>
<gene>
    <name evidence="1" type="ORF">CNY62_03025</name>
</gene>
<dbReference type="InterPro" id="IPR000801">
    <property type="entry name" value="Esterase-like"/>
</dbReference>
<evidence type="ECO:0000313" key="2">
    <source>
        <dbReference type="Proteomes" id="UP000243591"/>
    </source>
</evidence>
<dbReference type="EMBL" id="CP023483">
    <property type="protein sequence ID" value="ATF25452.1"/>
    <property type="molecule type" value="Genomic_DNA"/>
</dbReference>
<evidence type="ECO:0000313" key="1">
    <source>
        <dbReference type="EMBL" id="ATF25452.1"/>
    </source>
</evidence>
<dbReference type="InterPro" id="IPR029058">
    <property type="entry name" value="AB_hydrolase_fold"/>
</dbReference>
<organism evidence="1 2">
    <name type="scientific">Brochothrix thermosphacta</name>
    <name type="common">Microbacterium thermosphactum</name>
    <dbReference type="NCBI Taxonomy" id="2756"/>
    <lineage>
        <taxon>Bacteria</taxon>
        <taxon>Bacillati</taxon>
        <taxon>Bacillota</taxon>
        <taxon>Bacilli</taxon>
        <taxon>Bacillales</taxon>
        <taxon>Listeriaceae</taxon>
        <taxon>Brochothrix</taxon>
    </lineage>
</organism>
<proteinExistence type="predicted"/>
<accession>A0A1D2LPP5</accession>
<dbReference type="InterPro" id="IPR050583">
    <property type="entry name" value="Mycobacterial_A85_antigen"/>
</dbReference>
<name>A0A1D2LPP5_BROTH</name>
<dbReference type="Gene3D" id="3.40.50.1820">
    <property type="entry name" value="alpha/beta hydrolase"/>
    <property type="match status" value="1"/>
</dbReference>
<dbReference type="PANTHER" id="PTHR48098">
    <property type="entry name" value="ENTEROCHELIN ESTERASE-RELATED"/>
    <property type="match status" value="1"/>
</dbReference>
<reference evidence="1 2" key="1">
    <citation type="submission" date="2017-09" db="EMBL/GenBank/DDBJ databases">
        <title>Complete Genome Sequences of Two Strains of the Meat Spoilage Bacterium Brochothrix thermosphacta Isolated from Ground Chicken.</title>
        <authorList>
            <person name="Paoli G.C."/>
            <person name="Wijey C."/>
            <person name="Chen C.-Y."/>
            <person name="Nguyen L."/>
            <person name="Yan X."/>
            <person name="Irwin P.L."/>
        </authorList>
    </citation>
    <scope>NUCLEOTIDE SEQUENCE [LARGE SCALE GENOMIC DNA]</scope>
    <source>
        <strain evidence="1 2">BI</strain>
    </source>
</reference>
<dbReference type="KEGG" id="bths:CNY62_03025"/>
<keyword evidence="2" id="KW-1185">Reference proteome</keyword>
<protein>
    <submittedName>
        <fullName evidence="1">Esterase family protein</fullName>
    </submittedName>
</protein>
<sequence length="241" mass="28320">MNVKTNQQDHLQSYFLNETMPFIIHYPPNYEPTRKYRYLIAQDAQDFMQFGRLFKTIDQNINDNKLQEFIVILLPYESVKIRAQRCHPNGSEFLLYQRFIAEELVPYLDLKLPSFRDAKSRFLAGVSLGATLSIALCLRYPSTFGKVCLFSPFLDEDMLEKCRTQTPVTLVVSHVYGTQEHHVDTTFGNPDCDFTTPNQHLEQIWCENLYYSSWTFEGGHTWKNWQQELSASLQVFNEKEF</sequence>
<dbReference type="Proteomes" id="UP000243591">
    <property type="component" value="Chromosome"/>
</dbReference>
<dbReference type="AlphaFoldDB" id="A0A1D2LPP5"/>
<dbReference type="Pfam" id="PF00756">
    <property type="entry name" value="Esterase"/>
    <property type="match status" value="1"/>
</dbReference>
<dbReference type="STRING" id="2756.BFR44_00855"/>
<dbReference type="PANTHER" id="PTHR48098:SF3">
    <property type="entry name" value="IRON(III) ENTEROBACTIN ESTERASE"/>
    <property type="match status" value="1"/>
</dbReference>
<dbReference type="RefSeq" id="WP_069125554.1">
    <property type="nucleotide sequence ID" value="NZ_CP023483.1"/>
</dbReference>